<sequence>MKISQLAIACALLTSFSAYSGQEYYEARSDAMGGAGVAASNKEGAAFVNPALLGLNAHQDNAAVLLIPALGIDMADSDNMIDKFDSVIDSYDGLASAINAGNSVGIDAYRNDLVTDLQSLKGATAYASGGLGVSIAIANQRMPLAVFYKSYVNAVGMANIAQSDIDTLENIDVYNPPAVNDLASSGQVVAGAVSDLGVALSFPLSIVNMPISVGISPKLQRIDTYNYSANANNFSASDFNDSQYRNDETHFNVDVGLAIEPVNGLVIGVSGRNLISKDVDTIEVDGEQLTYSVEPLVTAGVAYDWRVLTVTTDVDLLENKKFQEFDGSQYWRVGGEVRAFDWMSLRVGYRYDMKDSTANIYSIGSGFSFGESFFLDFTGMFGSDEAIGGVLQTSYHF</sequence>
<gene>
    <name evidence="2" type="ORF">RGE70_01655</name>
</gene>
<evidence type="ECO:0000313" key="2">
    <source>
        <dbReference type="EMBL" id="WOT05560.1"/>
    </source>
</evidence>
<organism evidence="2 3">
    <name type="scientific">Shewanella youngdeokensis</name>
    <dbReference type="NCBI Taxonomy" id="2999068"/>
    <lineage>
        <taxon>Bacteria</taxon>
        <taxon>Pseudomonadati</taxon>
        <taxon>Pseudomonadota</taxon>
        <taxon>Gammaproteobacteria</taxon>
        <taxon>Alteromonadales</taxon>
        <taxon>Shewanellaceae</taxon>
        <taxon>Shewanella</taxon>
    </lineage>
</organism>
<evidence type="ECO:0000256" key="1">
    <source>
        <dbReference type="SAM" id="SignalP"/>
    </source>
</evidence>
<dbReference type="RefSeq" id="WP_310469823.1">
    <property type="nucleotide sequence ID" value="NZ_CP136522.1"/>
</dbReference>
<proteinExistence type="predicted"/>
<feature type="chain" id="PRO_5045073089" evidence="1">
    <location>
        <begin position="21"/>
        <end position="397"/>
    </location>
</feature>
<feature type="signal peptide" evidence="1">
    <location>
        <begin position="1"/>
        <end position="20"/>
    </location>
</feature>
<evidence type="ECO:0000313" key="3">
    <source>
        <dbReference type="Proteomes" id="UP001529491"/>
    </source>
</evidence>
<protein>
    <submittedName>
        <fullName evidence="2">Conjugal transfer protein TraF</fullName>
    </submittedName>
</protein>
<keyword evidence="3" id="KW-1185">Reference proteome</keyword>
<dbReference type="InterPro" id="IPR011250">
    <property type="entry name" value="OMP/PagP_B-barrel"/>
</dbReference>
<dbReference type="EMBL" id="CP136522">
    <property type="protein sequence ID" value="WOT05560.1"/>
    <property type="molecule type" value="Genomic_DNA"/>
</dbReference>
<reference evidence="2 3" key="1">
    <citation type="submission" date="2023-10" db="EMBL/GenBank/DDBJ databases">
        <title>Complete genome sequence of Shewanella sp. DAU334.</title>
        <authorList>
            <person name="Lee Y.-S."/>
            <person name="Jeong H.-R."/>
            <person name="Hwang E.-J."/>
            <person name="Choi Y.-L."/>
            <person name="Kim G.-D."/>
        </authorList>
    </citation>
    <scope>NUCLEOTIDE SEQUENCE [LARGE SCALE GENOMIC DNA]</scope>
    <source>
        <strain evidence="2 3">DAU334</strain>
    </source>
</reference>
<dbReference type="Pfam" id="PF13729">
    <property type="entry name" value="TraF_2"/>
    <property type="match status" value="1"/>
</dbReference>
<keyword evidence="1" id="KW-0732">Signal</keyword>
<dbReference type="InterPro" id="IPR032811">
    <property type="entry name" value="Put_conjugal_transfer"/>
</dbReference>
<dbReference type="SUPFAM" id="SSF56925">
    <property type="entry name" value="OMPA-like"/>
    <property type="match status" value="1"/>
</dbReference>
<dbReference type="Proteomes" id="UP001529491">
    <property type="component" value="Chromosome"/>
</dbReference>
<dbReference type="Gene3D" id="2.40.160.60">
    <property type="entry name" value="Outer membrane protein transport protein (OMPP1/FadL/TodX)"/>
    <property type="match status" value="1"/>
</dbReference>
<accession>A0ABZ0K1F5</accession>
<name>A0ABZ0K1F5_9GAMM</name>